<gene>
    <name evidence="1" type="ORF">BTO32_00720</name>
</gene>
<organism evidence="1 2">
    <name type="scientific">Marinobacter lutaoensis</name>
    <dbReference type="NCBI Taxonomy" id="135739"/>
    <lineage>
        <taxon>Bacteria</taxon>
        <taxon>Pseudomonadati</taxon>
        <taxon>Pseudomonadota</taxon>
        <taxon>Gammaproteobacteria</taxon>
        <taxon>Pseudomonadales</taxon>
        <taxon>Marinobacteraceae</taxon>
        <taxon>Marinobacter</taxon>
    </lineage>
</organism>
<name>A0A1V2DXC8_9GAMM</name>
<reference evidence="1 2" key="1">
    <citation type="submission" date="2016-12" db="EMBL/GenBank/DDBJ databases">
        <title>Marinobacter lutaoensis whole genome sequencing.</title>
        <authorList>
            <person name="Verma A."/>
            <person name="Krishnamurthi S."/>
        </authorList>
    </citation>
    <scope>NUCLEOTIDE SEQUENCE [LARGE SCALE GENOMIC DNA]</scope>
    <source>
        <strain evidence="1 2">T5054</strain>
    </source>
</reference>
<sequence>MSETLICIAEDVGIRVWLERILDDEWLLEFVSASDLSRVSRLARASNARVAIVAIDEDDPDKSAKLFSALEKSNPGLNLVAVARHISQELLLDIMRAGARDCLITAVDADRAKDRLRALSQPVPASLEQASARKSGSITLVMGAASVVDTRFFSQNLACELNRQQPEAKVLAIDTMATDSHAFYFDTLSRLTLNDLVRRTDSIDESFVNTALEEYNPGLRLLSGRVLTDTLTGDASADLFIAISRLAELFDHLVIRVVEHQAETWLKILGSDVNRLFIVANPMVEQVRATEAMLQASRQWLGNGCETHVVMDGYEKRATLSLAEVEKSLAREVSLRLPIEWLHRLDSINAGVPLSELPRRTLYQKKLAEFVKMQYARRSAASGATGFFKRR</sequence>
<dbReference type="Gene3D" id="3.40.50.2300">
    <property type="match status" value="1"/>
</dbReference>
<comment type="caution">
    <text evidence="1">The sequence shown here is derived from an EMBL/GenBank/DDBJ whole genome shotgun (WGS) entry which is preliminary data.</text>
</comment>
<dbReference type="OrthoDB" id="5813333at2"/>
<dbReference type="SUPFAM" id="SSF52540">
    <property type="entry name" value="P-loop containing nucleoside triphosphate hydrolases"/>
    <property type="match status" value="1"/>
</dbReference>
<dbReference type="AlphaFoldDB" id="A0A1V2DXC8"/>
<dbReference type="Gene3D" id="3.40.50.300">
    <property type="entry name" value="P-loop containing nucleotide triphosphate hydrolases"/>
    <property type="match status" value="1"/>
</dbReference>
<proteinExistence type="predicted"/>
<dbReference type="Proteomes" id="UP000189339">
    <property type="component" value="Unassembled WGS sequence"/>
</dbReference>
<dbReference type="STRING" id="135739.BTO32_00720"/>
<keyword evidence="2" id="KW-1185">Reference proteome</keyword>
<accession>A0A1V2DXC8</accession>
<evidence type="ECO:0000313" key="1">
    <source>
        <dbReference type="EMBL" id="ONF45036.1"/>
    </source>
</evidence>
<dbReference type="EMBL" id="MSCW01000001">
    <property type="protein sequence ID" value="ONF45036.1"/>
    <property type="molecule type" value="Genomic_DNA"/>
</dbReference>
<protein>
    <submittedName>
        <fullName evidence="1">Response regulator receiver-like protein</fullName>
    </submittedName>
</protein>
<dbReference type="RefSeq" id="WP_076722531.1">
    <property type="nucleotide sequence ID" value="NZ_MSCW01000001.1"/>
</dbReference>
<dbReference type="InterPro" id="IPR027417">
    <property type="entry name" value="P-loop_NTPase"/>
</dbReference>
<evidence type="ECO:0000313" key="2">
    <source>
        <dbReference type="Proteomes" id="UP000189339"/>
    </source>
</evidence>